<dbReference type="eggNOG" id="KOG2868">
    <property type="taxonomic scope" value="Eukaryota"/>
</dbReference>
<dbReference type="Pfam" id="PF06058">
    <property type="entry name" value="DCP1"/>
    <property type="match status" value="1"/>
</dbReference>
<evidence type="ECO:0008006" key="7">
    <source>
        <dbReference type="Google" id="ProtNLM"/>
    </source>
</evidence>
<dbReference type="OrthoDB" id="440673at2759"/>
<dbReference type="SUPFAM" id="SSF50729">
    <property type="entry name" value="PH domain-like"/>
    <property type="match status" value="1"/>
</dbReference>
<dbReference type="GO" id="GO:0008047">
    <property type="term" value="F:enzyme activator activity"/>
    <property type="evidence" value="ECO:0007669"/>
    <property type="project" value="InterPro"/>
</dbReference>
<dbReference type="PANTHER" id="PTHR16290:SF0">
    <property type="entry name" value="DECAPPING PROTEIN 1, ISOFORM A"/>
    <property type="match status" value="1"/>
</dbReference>
<organism evidence="5 6">
    <name type="scientific">Spizellomyces punctatus (strain DAOM BR117)</name>
    <dbReference type="NCBI Taxonomy" id="645134"/>
    <lineage>
        <taxon>Eukaryota</taxon>
        <taxon>Fungi</taxon>
        <taxon>Fungi incertae sedis</taxon>
        <taxon>Chytridiomycota</taxon>
        <taxon>Chytridiomycota incertae sedis</taxon>
        <taxon>Chytridiomycetes</taxon>
        <taxon>Spizellomycetales</taxon>
        <taxon>Spizellomycetaceae</taxon>
        <taxon>Spizellomyces</taxon>
    </lineage>
</organism>
<evidence type="ECO:0000256" key="2">
    <source>
        <dbReference type="ARBA" id="ARBA00008778"/>
    </source>
</evidence>
<dbReference type="OMA" id="LFVCTQS"/>
<dbReference type="STRING" id="645134.A0A0L0HUG1"/>
<dbReference type="GO" id="GO:0000290">
    <property type="term" value="P:deadenylation-dependent decapping of nuclear-transcribed mRNA"/>
    <property type="evidence" value="ECO:0007669"/>
    <property type="project" value="InterPro"/>
</dbReference>
<evidence type="ECO:0000256" key="1">
    <source>
        <dbReference type="ARBA" id="ARBA00004496"/>
    </source>
</evidence>
<keyword evidence="3" id="KW-0963">Cytoplasm</keyword>
<dbReference type="InterPro" id="IPR011993">
    <property type="entry name" value="PH-like_dom_sf"/>
</dbReference>
<dbReference type="EMBL" id="KQ257450">
    <property type="protein sequence ID" value="KND04991.1"/>
    <property type="molecule type" value="Genomic_DNA"/>
</dbReference>
<evidence type="ECO:0000313" key="6">
    <source>
        <dbReference type="Proteomes" id="UP000053201"/>
    </source>
</evidence>
<dbReference type="GO" id="GO:0003729">
    <property type="term" value="F:mRNA binding"/>
    <property type="evidence" value="ECO:0007669"/>
    <property type="project" value="TreeGrafter"/>
</dbReference>
<comment type="subcellular location">
    <subcellularLocation>
        <location evidence="1">Cytoplasm</location>
    </subcellularLocation>
</comment>
<dbReference type="GO" id="GO:0006397">
    <property type="term" value="P:mRNA processing"/>
    <property type="evidence" value="ECO:0007669"/>
    <property type="project" value="UniProtKB-KW"/>
</dbReference>
<name>A0A0L0HUG1_SPIPD</name>
<evidence type="ECO:0000256" key="4">
    <source>
        <dbReference type="ARBA" id="ARBA00022664"/>
    </source>
</evidence>
<dbReference type="Proteomes" id="UP000053201">
    <property type="component" value="Unassembled WGS sequence"/>
</dbReference>
<dbReference type="PANTHER" id="PTHR16290">
    <property type="entry name" value="TRANSCRIPTION FACTOR SMIF DECAPPING ENZYME DCP1"/>
    <property type="match status" value="1"/>
</dbReference>
<proteinExistence type="inferred from homology"/>
<sequence>MDPAARLAVNLNVLRRHDSNIVAILDSSSHVVVYDFDQQSSSWTKKGIEGTMFVFQRSVEPFYGLFVMNRLGIENLMVLLSADMEVQLMQEFVIYRKPDDSGDSVQGLWMYETADRTRLYTTLLKYQSAIAGAPPISSAQPQQAYGQPVDIMAMFQRAKIVGPGDATPHGSLPHQSLSQRDLAIPQVTAPPITPQQRQIQRLNDIWQWIEDLPPLPGKGSLSDLEFQRRIARLCQDQVFLDAMYRSYRWERPT</sequence>
<dbReference type="InterPro" id="IPR010334">
    <property type="entry name" value="Dcp1"/>
</dbReference>
<protein>
    <recommendedName>
        <fullName evidence="7">mRNA-decapping enzyme C-terminal domain-containing protein</fullName>
    </recommendedName>
</protein>
<evidence type="ECO:0000256" key="3">
    <source>
        <dbReference type="ARBA" id="ARBA00022490"/>
    </source>
</evidence>
<dbReference type="CDD" id="cd13182">
    <property type="entry name" value="EVH1-like_Dcp1"/>
    <property type="match status" value="1"/>
</dbReference>
<dbReference type="GeneID" id="27684386"/>
<evidence type="ECO:0000313" key="5">
    <source>
        <dbReference type="EMBL" id="KND04991.1"/>
    </source>
</evidence>
<reference evidence="5 6" key="1">
    <citation type="submission" date="2009-08" db="EMBL/GenBank/DDBJ databases">
        <title>The Genome Sequence of Spizellomyces punctatus strain DAOM BR117.</title>
        <authorList>
            <consortium name="The Broad Institute Genome Sequencing Platform"/>
            <person name="Russ C."/>
            <person name="Cuomo C."/>
            <person name="Shea T."/>
            <person name="Young S.K."/>
            <person name="Zeng Q."/>
            <person name="Koehrsen M."/>
            <person name="Haas B."/>
            <person name="Borodovsky M."/>
            <person name="Guigo R."/>
            <person name="Alvarado L."/>
            <person name="Berlin A."/>
            <person name="Bochicchio J."/>
            <person name="Borenstein D."/>
            <person name="Chapman S."/>
            <person name="Chen Z."/>
            <person name="Engels R."/>
            <person name="Freedman E."/>
            <person name="Gellesch M."/>
            <person name="Goldberg J."/>
            <person name="Griggs A."/>
            <person name="Gujja S."/>
            <person name="Heiman D."/>
            <person name="Hepburn T."/>
            <person name="Howarth C."/>
            <person name="Jen D."/>
            <person name="Larson L."/>
            <person name="Lewis B."/>
            <person name="Mehta T."/>
            <person name="Park D."/>
            <person name="Pearson M."/>
            <person name="Roberts A."/>
            <person name="Saif S."/>
            <person name="Shenoy N."/>
            <person name="Sisk P."/>
            <person name="Stolte C."/>
            <person name="Sykes S."/>
            <person name="Thomson T."/>
            <person name="Walk T."/>
            <person name="White J."/>
            <person name="Yandava C."/>
            <person name="Burger G."/>
            <person name="Gray M.W."/>
            <person name="Holland P.W.H."/>
            <person name="King N."/>
            <person name="Lang F.B.F."/>
            <person name="Roger A.J."/>
            <person name="Ruiz-Trillo I."/>
            <person name="Lander E."/>
            <person name="Nusbaum C."/>
        </authorList>
    </citation>
    <scope>NUCLEOTIDE SEQUENCE [LARGE SCALE GENOMIC DNA]</scope>
    <source>
        <strain evidence="5 6">DAOM BR117</strain>
    </source>
</reference>
<keyword evidence="6" id="KW-1185">Reference proteome</keyword>
<dbReference type="GO" id="GO:0031087">
    <property type="term" value="P:deadenylation-independent decapping of nuclear-transcribed mRNA"/>
    <property type="evidence" value="ECO:0007669"/>
    <property type="project" value="TreeGrafter"/>
</dbReference>
<dbReference type="InParanoid" id="A0A0L0HUG1"/>
<gene>
    <name evidence="5" type="ORF">SPPG_00674</name>
</gene>
<accession>A0A0L0HUG1</accession>
<dbReference type="VEuPathDB" id="FungiDB:SPPG_00674"/>
<comment type="similarity">
    <text evidence="2">Belongs to the DCP1 family.</text>
</comment>
<dbReference type="GO" id="GO:0000932">
    <property type="term" value="C:P-body"/>
    <property type="evidence" value="ECO:0007669"/>
    <property type="project" value="TreeGrafter"/>
</dbReference>
<dbReference type="RefSeq" id="XP_016613030.1">
    <property type="nucleotide sequence ID" value="XM_016749001.1"/>
</dbReference>
<dbReference type="AlphaFoldDB" id="A0A0L0HUG1"/>
<keyword evidence="4" id="KW-0507">mRNA processing</keyword>
<dbReference type="Gene3D" id="2.30.29.30">
    <property type="entry name" value="Pleckstrin-homology domain (PH domain)/Phosphotyrosine-binding domain (PTB)"/>
    <property type="match status" value="1"/>
</dbReference>